<dbReference type="GO" id="GO:0019670">
    <property type="term" value="P:anaerobic L-glutamate catabolic process"/>
    <property type="evidence" value="ECO:0007669"/>
    <property type="project" value="InterPro"/>
</dbReference>
<sequence>MAPRSLFGDFVARSRAAGRLVVQPRMGFGDPRAMRAGLTAVRRADATAIGTITLDSYTRVGDLAAARQALAEGADLNGYPIVVHGRETNEGVVDGLLGRDFPIQVRHGSARPQDIIASSLRAGLDATEGGPVSYCLPYGRVSLRDSVRNWEESCRIMAASRRYGCEPHVETFGGCMLGQLCPPGLLVAISLLEGLFFRWHGVRSISLSYAQQTSADQDCGAVRALRRLAGLFMPDVEWHVVIYTYMGVYPRTASGARLLLEQSVDIAVRTGAERLIVKTAAEAHRIASVADNIEALEAAAAADLRARAAGLAPAGDGETDPAGDPDTAEVFEEALSIVTTVLDLNEDPGAALLEAFARGLLDVPYCLHADNTGRTRSYIAPDGRLRWSDTGALPVRITGRTAASTRMTAADLLGALSCVQRSFDHAADDHATARLPRPGRRVHLIL</sequence>
<organism evidence="4 5">
    <name type="scientific">Streptomyces telluris</name>
    <dbReference type="NCBI Taxonomy" id="2720021"/>
    <lineage>
        <taxon>Bacteria</taxon>
        <taxon>Bacillati</taxon>
        <taxon>Actinomycetota</taxon>
        <taxon>Actinomycetes</taxon>
        <taxon>Kitasatosporales</taxon>
        <taxon>Streptomycetaceae</taxon>
        <taxon>Streptomyces</taxon>
    </lineage>
</organism>
<keyword evidence="2" id="KW-0413">Isomerase</keyword>
<gene>
    <name evidence="4" type="ORF">NQU55_15510</name>
</gene>
<dbReference type="GO" id="GO:0050097">
    <property type="term" value="F:methylaspartate mutase activity"/>
    <property type="evidence" value="ECO:0007669"/>
    <property type="project" value="InterPro"/>
</dbReference>
<dbReference type="Gene3D" id="3.20.20.240">
    <property type="entry name" value="Methylmalonyl-CoA mutase"/>
    <property type="match status" value="1"/>
</dbReference>
<evidence type="ECO:0000256" key="1">
    <source>
        <dbReference type="ARBA" id="ARBA00022628"/>
    </source>
</evidence>
<dbReference type="EMBL" id="JANIID010000012">
    <property type="protein sequence ID" value="MCQ8771163.1"/>
    <property type="molecule type" value="Genomic_DNA"/>
</dbReference>
<comment type="caution">
    <text evidence="4">The sequence shown here is derived from an EMBL/GenBank/DDBJ whole genome shotgun (WGS) entry which is preliminary data.</text>
</comment>
<keyword evidence="3" id="KW-0170">Cobalt</keyword>
<protein>
    <submittedName>
        <fullName evidence="4">Methylaspartate mutase</fullName>
    </submittedName>
</protein>
<evidence type="ECO:0000256" key="3">
    <source>
        <dbReference type="ARBA" id="ARBA00023285"/>
    </source>
</evidence>
<evidence type="ECO:0000313" key="4">
    <source>
        <dbReference type="EMBL" id="MCQ8771163.1"/>
    </source>
</evidence>
<dbReference type="GO" id="GO:0031419">
    <property type="term" value="F:cobalamin binding"/>
    <property type="evidence" value="ECO:0007669"/>
    <property type="project" value="UniProtKB-KW"/>
</dbReference>
<evidence type="ECO:0000256" key="2">
    <source>
        <dbReference type="ARBA" id="ARBA00023235"/>
    </source>
</evidence>
<dbReference type="AlphaFoldDB" id="A0A9X2RLT0"/>
<dbReference type="Proteomes" id="UP001142374">
    <property type="component" value="Unassembled WGS sequence"/>
</dbReference>
<dbReference type="Pfam" id="PF06368">
    <property type="entry name" value="Met_asp_mut_E"/>
    <property type="match status" value="1"/>
</dbReference>
<name>A0A9X2RLT0_9ACTN</name>
<dbReference type="SUPFAM" id="SSF51703">
    <property type="entry name" value="Cobalamin (vitamin B12)-dependent enzymes"/>
    <property type="match status" value="1"/>
</dbReference>
<keyword evidence="5" id="KW-1185">Reference proteome</keyword>
<dbReference type="InterPro" id="IPR016176">
    <property type="entry name" value="Cbl-dep_enz_cat"/>
</dbReference>
<evidence type="ECO:0000313" key="5">
    <source>
        <dbReference type="Proteomes" id="UP001142374"/>
    </source>
</evidence>
<proteinExistence type="predicted"/>
<dbReference type="RefSeq" id="WP_256790727.1">
    <property type="nucleotide sequence ID" value="NZ_JANIID010000012.1"/>
</dbReference>
<accession>A0A9X2RLT0</accession>
<reference evidence="4" key="1">
    <citation type="submission" date="2022-06" db="EMBL/GenBank/DDBJ databases">
        <title>WGS of actinobacteria.</title>
        <authorList>
            <person name="Thawai C."/>
        </authorList>
    </citation>
    <scope>NUCLEOTIDE SEQUENCE</scope>
    <source>
        <strain evidence="4">AA8</strain>
    </source>
</reference>
<keyword evidence="1" id="KW-0846">Cobalamin</keyword>
<dbReference type="InterPro" id="IPR006396">
    <property type="entry name" value="Glu_mut_E"/>
</dbReference>
<dbReference type="PIRSF" id="PIRSF001495">
    <property type="entry name" value="Met_asp_mut_epsi"/>
    <property type="match status" value="1"/>
</dbReference>